<protein>
    <submittedName>
        <fullName evidence="1">Uncharacterized protein</fullName>
    </submittedName>
</protein>
<sequence>MLGSVFYFYLYIQSQQVSNGNRVILGQHYQIDWDEQCSRNEIYPRSTRRKQKRRETRDRVKNILFKVQYDWSTKKV</sequence>
<dbReference type="AlphaFoldDB" id="F8NJ58"/>
<accession>F8NJ58</accession>
<dbReference type="Proteomes" id="UP000008064">
    <property type="component" value="Unassembled WGS sequence"/>
</dbReference>
<organism>
    <name type="scientific">Serpula lacrymans var. lacrymans (strain S7.9)</name>
    <name type="common">Dry rot fungus</name>
    <dbReference type="NCBI Taxonomy" id="578457"/>
    <lineage>
        <taxon>Eukaryota</taxon>
        <taxon>Fungi</taxon>
        <taxon>Dikarya</taxon>
        <taxon>Basidiomycota</taxon>
        <taxon>Agaricomycotina</taxon>
        <taxon>Agaricomycetes</taxon>
        <taxon>Agaricomycetidae</taxon>
        <taxon>Boletales</taxon>
        <taxon>Coniophorineae</taxon>
        <taxon>Serpulaceae</taxon>
        <taxon>Serpula</taxon>
    </lineage>
</organism>
<proteinExistence type="predicted"/>
<gene>
    <name evidence="1" type="ORF">SERLADRAFT_365542</name>
</gene>
<dbReference type="KEGG" id="sla:SERLADRAFT_365542"/>
<dbReference type="EMBL" id="GL945429">
    <property type="protein sequence ID" value="EGO29542.1"/>
    <property type="molecule type" value="Genomic_DNA"/>
</dbReference>
<name>F8NJ58_SERL9</name>
<dbReference type="HOGENOM" id="CLU_2656004_0_0_1"/>
<dbReference type="RefSeq" id="XP_007313784.1">
    <property type="nucleotide sequence ID" value="XM_007313722.1"/>
</dbReference>
<evidence type="ECO:0000313" key="1">
    <source>
        <dbReference type="EMBL" id="EGO29542.1"/>
    </source>
</evidence>
<dbReference type="GeneID" id="18810100"/>
<reference evidence="1" key="1">
    <citation type="submission" date="2011-04" db="EMBL/GenBank/DDBJ databases">
        <title>Evolution of plant cell wall degrading machinery underlies the functional diversity of forest fungi.</title>
        <authorList>
            <consortium name="US DOE Joint Genome Institute (JGI-PGF)"/>
            <person name="Eastwood D.C."/>
            <person name="Floudas D."/>
            <person name="Binder M."/>
            <person name="Majcherczyk A."/>
            <person name="Schneider P."/>
            <person name="Aerts A."/>
            <person name="Asiegbu F.O."/>
            <person name="Baker S.E."/>
            <person name="Barry K."/>
            <person name="Bendiksby M."/>
            <person name="Blumentritt M."/>
            <person name="Coutinho P.M."/>
            <person name="Cullen D."/>
            <person name="Cullen D."/>
            <person name="Gathman A."/>
            <person name="Goodell B."/>
            <person name="Henrissat B."/>
            <person name="Ihrmark K."/>
            <person name="Kauserud H."/>
            <person name="Kohler A."/>
            <person name="LaButti K."/>
            <person name="Lapidus A."/>
            <person name="Lavin J.L."/>
            <person name="Lee Y.-H."/>
            <person name="Lindquist E."/>
            <person name="Lilly W."/>
            <person name="Lucas S."/>
            <person name="Morin E."/>
            <person name="Murat C."/>
            <person name="Oguiza J.A."/>
            <person name="Park J."/>
            <person name="Pisabarro A.G."/>
            <person name="Riley R."/>
            <person name="Rosling A."/>
            <person name="Salamov A."/>
            <person name="Schmidt O."/>
            <person name="Schmutz J."/>
            <person name="Skrede I."/>
            <person name="Stenlid J."/>
            <person name="Wiebenga A."/>
            <person name="Xie X."/>
            <person name="Kues U."/>
            <person name="Hibbett D.S."/>
            <person name="Hoffmeister D."/>
            <person name="Hogberg N."/>
            <person name="Martin F."/>
            <person name="Grigoriev I.V."/>
            <person name="Watkinson S.C."/>
        </authorList>
    </citation>
    <scope>NUCLEOTIDE SEQUENCE</scope>
    <source>
        <strain evidence="1">S7.9</strain>
    </source>
</reference>